<evidence type="ECO:0000313" key="3">
    <source>
        <dbReference type="EMBL" id="GAA4268322.1"/>
    </source>
</evidence>
<name>A0ABP8E7Y4_9FLAO</name>
<evidence type="ECO:0000256" key="1">
    <source>
        <dbReference type="ARBA" id="ARBA00022729"/>
    </source>
</evidence>
<reference evidence="4" key="1">
    <citation type="journal article" date="2019" name="Int. J. Syst. Evol. Microbiol.">
        <title>The Global Catalogue of Microorganisms (GCM) 10K type strain sequencing project: providing services to taxonomists for standard genome sequencing and annotation.</title>
        <authorList>
            <consortium name="The Broad Institute Genomics Platform"/>
            <consortium name="The Broad Institute Genome Sequencing Center for Infectious Disease"/>
            <person name="Wu L."/>
            <person name="Ma J."/>
        </authorList>
    </citation>
    <scope>NUCLEOTIDE SEQUENCE [LARGE SCALE GENOMIC DNA]</scope>
    <source>
        <strain evidence="4">JCM 17452</strain>
    </source>
</reference>
<accession>A0ABP8E7Y4</accession>
<evidence type="ECO:0000313" key="4">
    <source>
        <dbReference type="Proteomes" id="UP001500027"/>
    </source>
</evidence>
<dbReference type="Pfam" id="PF13778">
    <property type="entry name" value="DUF4174"/>
    <property type="match status" value="1"/>
</dbReference>
<dbReference type="Proteomes" id="UP001500027">
    <property type="component" value="Unassembled WGS sequence"/>
</dbReference>
<evidence type="ECO:0000259" key="2">
    <source>
        <dbReference type="Pfam" id="PF13778"/>
    </source>
</evidence>
<dbReference type="InterPro" id="IPR025232">
    <property type="entry name" value="DUF4174"/>
</dbReference>
<feature type="domain" description="DUF4174" evidence="2">
    <location>
        <begin position="2"/>
        <end position="101"/>
    </location>
</feature>
<dbReference type="EMBL" id="BAABAV010000001">
    <property type="protein sequence ID" value="GAA4268322.1"/>
    <property type="molecule type" value="Genomic_DNA"/>
</dbReference>
<organism evidence="3 4">
    <name type="scientific">Hyunsoonleella aestuarii</name>
    <dbReference type="NCBI Taxonomy" id="912802"/>
    <lineage>
        <taxon>Bacteria</taxon>
        <taxon>Pseudomonadati</taxon>
        <taxon>Bacteroidota</taxon>
        <taxon>Flavobacteriia</taxon>
        <taxon>Flavobacteriales</taxon>
        <taxon>Flavobacteriaceae</taxon>
    </lineage>
</organism>
<gene>
    <name evidence="3" type="ORF">GCM10022257_04230</name>
</gene>
<keyword evidence="4" id="KW-1185">Reference proteome</keyword>
<comment type="caution">
    <text evidence="3">The sequence shown here is derived from an EMBL/GenBank/DDBJ whole genome shotgun (WGS) entry which is preliminary data.</text>
</comment>
<proteinExistence type="predicted"/>
<protein>
    <recommendedName>
        <fullName evidence="2">DUF4174 domain-containing protein</fullName>
    </recommendedName>
</protein>
<keyword evidence="1" id="KW-0732">Signal</keyword>
<sequence>MIIISADETNSKLAESQFNVLQAERDKLKDRKIVIYKCIRDNCIFYNGKEDSKTIKINASIKGFETILIGLDGGQKFKSKKLEKPSTFFNLIETMPMRQEELKNQKKRND</sequence>